<dbReference type="EMBL" id="JACSQZ010000002">
    <property type="protein sequence ID" value="MBD7913674.1"/>
    <property type="molecule type" value="Genomic_DNA"/>
</dbReference>
<reference evidence="1 2" key="1">
    <citation type="submission" date="2020-08" db="EMBL/GenBank/DDBJ databases">
        <title>A Genomic Blueprint of the Chicken Gut Microbiome.</title>
        <authorList>
            <person name="Gilroy R."/>
            <person name="Ravi A."/>
            <person name="Getino M."/>
            <person name="Pursley I."/>
            <person name="Horton D.L."/>
            <person name="Alikhan N.-F."/>
            <person name="Baker D."/>
            <person name="Gharbi K."/>
            <person name="Hall N."/>
            <person name="Watson M."/>
            <person name="Adriaenssens E.M."/>
            <person name="Foster-Nyarko E."/>
            <person name="Jarju S."/>
            <person name="Secka A."/>
            <person name="Antonio M."/>
            <person name="Oren A."/>
            <person name="Chaudhuri R."/>
            <person name="La Ragione R.M."/>
            <person name="Hildebrand F."/>
            <person name="Pallen M.J."/>
        </authorList>
    </citation>
    <scope>NUCLEOTIDE SEQUENCE [LARGE SCALE GENOMIC DNA]</scope>
    <source>
        <strain evidence="1 2">Sa3CUN1</strain>
    </source>
</reference>
<comment type="caution">
    <text evidence="1">The sequence shown here is derived from an EMBL/GenBank/DDBJ whole genome shotgun (WGS) entry which is preliminary data.</text>
</comment>
<name>A0ABR8PZY8_9CLOT</name>
<keyword evidence="2" id="KW-1185">Reference proteome</keyword>
<evidence type="ECO:0000313" key="2">
    <source>
        <dbReference type="Proteomes" id="UP000640335"/>
    </source>
</evidence>
<dbReference type="InterPro" id="IPR014199">
    <property type="entry name" value="Spore_YtxC"/>
</dbReference>
<dbReference type="RefSeq" id="WP_191747533.1">
    <property type="nucleotide sequence ID" value="NZ_JACSQZ010000002.1"/>
</dbReference>
<dbReference type="Pfam" id="PF08812">
    <property type="entry name" value="YtxC"/>
    <property type="match status" value="1"/>
</dbReference>
<organism evidence="1 2">
    <name type="scientific">Clostridium gallinarum</name>
    <dbReference type="NCBI Taxonomy" id="2762246"/>
    <lineage>
        <taxon>Bacteria</taxon>
        <taxon>Bacillati</taxon>
        <taxon>Bacillota</taxon>
        <taxon>Clostridia</taxon>
        <taxon>Eubacteriales</taxon>
        <taxon>Clostridiaceae</taxon>
        <taxon>Clostridium</taxon>
    </lineage>
</organism>
<sequence length="296" mass="35024">MLVLRLVYNNNLDFISEIQELRSLLKKKDIKIGIVESVELENHIVKILCDDSSYNERVKEIVNLYISNILYKIVLEEYKNKEMFDYLTENYFFLKQDEIIEIEDQIMKVLFNNDSISFDNLIYCLNKINNIIEKIKICLEENSEININGFIRFRMKELREDIESIVDKVIETYMVEKEYREFIKLLKYFVEIQESKIEKVNIIIDGEGNYSIVDIDKKDIFSEFMKEIIECKVDNEVKMEDIIISGLITNAPKSVVIHGKENCINKEFINTIENVFGNKVSFCKDCNLCAEKQVKF</sequence>
<dbReference type="Proteomes" id="UP000640335">
    <property type="component" value="Unassembled WGS sequence"/>
</dbReference>
<proteinExistence type="predicted"/>
<protein>
    <submittedName>
        <fullName evidence="1">Sporulation protein YtxC</fullName>
    </submittedName>
</protein>
<accession>A0ABR8PZY8</accession>
<evidence type="ECO:0000313" key="1">
    <source>
        <dbReference type="EMBL" id="MBD7913674.1"/>
    </source>
</evidence>
<gene>
    <name evidence="1" type="primary">ytxC</name>
    <name evidence="1" type="ORF">H9660_00785</name>
</gene>
<dbReference type="NCBIfam" id="TIGR02834">
    <property type="entry name" value="spo_ytxC"/>
    <property type="match status" value="1"/>
</dbReference>